<comment type="caution">
    <text evidence="14">The sequence shown here is derived from an EMBL/GenBank/DDBJ whole genome shotgun (WGS) entry which is preliminary data.</text>
</comment>
<accession>A0ABU9VIP9</accession>
<evidence type="ECO:0000256" key="3">
    <source>
        <dbReference type="ARBA" id="ARBA00005842"/>
    </source>
</evidence>
<keyword evidence="15" id="KW-1185">Reference proteome</keyword>
<reference evidence="14 15" key="1">
    <citation type="submission" date="2024-03" db="EMBL/GenBank/DDBJ databases">
        <title>Bacilli Hybrid Assemblies.</title>
        <authorList>
            <person name="Kovac J."/>
        </authorList>
    </citation>
    <scope>NUCLEOTIDE SEQUENCE [LARGE SCALE GENOMIC DNA]</scope>
    <source>
        <strain evidence="14 15">FSL R7-0666</strain>
    </source>
</reference>
<dbReference type="HAMAP" id="MF_00185">
    <property type="entry name" value="IPP_trans"/>
    <property type="match status" value="1"/>
</dbReference>
<evidence type="ECO:0000256" key="1">
    <source>
        <dbReference type="ARBA" id="ARBA00001946"/>
    </source>
</evidence>
<comment type="catalytic activity">
    <reaction evidence="9 10 11">
        <text>adenosine(37) in tRNA + dimethylallyl diphosphate = N(6)-dimethylallyladenosine(37) in tRNA + diphosphate</text>
        <dbReference type="Rhea" id="RHEA:26482"/>
        <dbReference type="Rhea" id="RHEA-COMP:10162"/>
        <dbReference type="Rhea" id="RHEA-COMP:10375"/>
        <dbReference type="ChEBI" id="CHEBI:33019"/>
        <dbReference type="ChEBI" id="CHEBI:57623"/>
        <dbReference type="ChEBI" id="CHEBI:74411"/>
        <dbReference type="ChEBI" id="CHEBI:74415"/>
        <dbReference type="EC" id="2.5.1.75"/>
    </reaction>
</comment>
<sequence length="305" mass="34925">MKKLLVIAGPTAVGKSDLGIRLAKELDGEVISGDSMQVYKNMDIGTAKVTKEEMEGVPHHLIDIKTFDEPFSVAEFQKRCSDILLDLEKRNKQPILVGGTGLYIQSITHGYQFSERPEDVSLRTDLEEQAAQHGNAYVHQKLYDVDPEAAKEIHPNNVRRVIRALEVFHVTGEPFSKQQVQKPTRPFLGIGLDLERERLYERINKRVDLMVEQGLIDEVRSLMSEGLRNQAAAQAIGYKEIISYLTGEYAKDEAIDQLKQNSRRYAKRQLTWFRNKMEMNWFDAGTEEKDVLFRQIKNFVEGNQV</sequence>
<dbReference type="Proteomes" id="UP001418796">
    <property type="component" value="Unassembled WGS sequence"/>
</dbReference>
<comment type="cofactor">
    <cofactor evidence="1 10">
        <name>Mg(2+)</name>
        <dbReference type="ChEBI" id="CHEBI:18420"/>
    </cofactor>
</comment>
<keyword evidence="7 10" id="KW-0067">ATP-binding</keyword>
<evidence type="ECO:0000256" key="8">
    <source>
        <dbReference type="ARBA" id="ARBA00022842"/>
    </source>
</evidence>
<keyword evidence="5 10" id="KW-0819">tRNA processing</keyword>
<feature type="site" description="Interaction with substrate tRNA" evidence="10">
    <location>
        <position position="100"/>
    </location>
</feature>
<evidence type="ECO:0000256" key="5">
    <source>
        <dbReference type="ARBA" id="ARBA00022694"/>
    </source>
</evidence>
<keyword evidence="4 10" id="KW-0808">Transferase</keyword>
<comment type="subunit">
    <text evidence="10">Monomer.</text>
</comment>
<evidence type="ECO:0000256" key="12">
    <source>
        <dbReference type="RuleBase" id="RU003784"/>
    </source>
</evidence>
<evidence type="ECO:0000313" key="15">
    <source>
        <dbReference type="Proteomes" id="UP001418796"/>
    </source>
</evidence>
<dbReference type="SUPFAM" id="SSF52540">
    <property type="entry name" value="P-loop containing nucleoside triphosphate hydrolases"/>
    <property type="match status" value="2"/>
</dbReference>
<dbReference type="PANTHER" id="PTHR11088">
    <property type="entry name" value="TRNA DIMETHYLALLYLTRANSFERASE"/>
    <property type="match status" value="1"/>
</dbReference>
<proteinExistence type="inferred from homology"/>
<protein>
    <recommendedName>
        <fullName evidence="10">tRNA dimethylallyltransferase</fullName>
        <ecNumber evidence="10">2.5.1.75</ecNumber>
    </recommendedName>
    <alternativeName>
        <fullName evidence="10">Dimethylallyl diphosphate:tRNA dimethylallyltransferase</fullName>
        <shortName evidence="10">DMAPP:tRNA dimethylallyltransferase</shortName>
        <shortName evidence="10">DMATase</shortName>
    </alternativeName>
    <alternativeName>
        <fullName evidence="10">Isopentenyl-diphosphate:tRNA isopentenyltransferase</fullName>
        <shortName evidence="10">IPP transferase</shortName>
        <shortName evidence="10">IPPT</shortName>
        <shortName evidence="10">IPTase</shortName>
    </alternativeName>
</protein>
<evidence type="ECO:0000256" key="9">
    <source>
        <dbReference type="ARBA" id="ARBA00049563"/>
    </source>
</evidence>
<evidence type="ECO:0000256" key="11">
    <source>
        <dbReference type="RuleBase" id="RU003783"/>
    </source>
</evidence>
<dbReference type="Gene3D" id="3.40.50.300">
    <property type="entry name" value="P-loop containing nucleotide triphosphate hydrolases"/>
    <property type="match status" value="1"/>
</dbReference>
<dbReference type="Pfam" id="PF01715">
    <property type="entry name" value="IPPT"/>
    <property type="match status" value="1"/>
</dbReference>
<gene>
    <name evidence="10 14" type="primary">miaA</name>
    <name evidence="14" type="ORF">MKY91_11390</name>
</gene>
<evidence type="ECO:0000256" key="2">
    <source>
        <dbReference type="ARBA" id="ARBA00003213"/>
    </source>
</evidence>
<evidence type="ECO:0000256" key="7">
    <source>
        <dbReference type="ARBA" id="ARBA00022840"/>
    </source>
</evidence>
<comment type="function">
    <text evidence="2 10 12">Catalyzes the transfer of a dimethylallyl group onto the adenine at position 37 in tRNAs that read codons beginning with uridine, leading to the formation of N6-(dimethylallyl)adenosine (i(6)A).</text>
</comment>
<evidence type="ECO:0000256" key="4">
    <source>
        <dbReference type="ARBA" id="ARBA00022679"/>
    </source>
</evidence>
<feature type="region of interest" description="Interaction with substrate tRNA" evidence="10">
    <location>
        <begin position="34"/>
        <end position="37"/>
    </location>
</feature>
<dbReference type="InterPro" id="IPR018022">
    <property type="entry name" value="IPT"/>
</dbReference>
<dbReference type="GO" id="GO:0052381">
    <property type="term" value="F:tRNA dimethylallyltransferase activity"/>
    <property type="evidence" value="ECO:0007669"/>
    <property type="project" value="UniProtKB-EC"/>
</dbReference>
<dbReference type="InterPro" id="IPR027417">
    <property type="entry name" value="P-loop_NTPase"/>
</dbReference>
<name>A0ABU9VIP9_9BACI</name>
<dbReference type="Gene3D" id="1.10.20.140">
    <property type="match status" value="1"/>
</dbReference>
<dbReference type="EC" id="2.5.1.75" evidence="10"/>
<keyword evidence="8 10" id="KW-0460">Magnesium</keyword>
<evidence type="ECO:0000313" key="14">
    <source>
        <dbReference type="EMBL" id="MEN0643752.1"/>
    </source>
</evidence>
<dbReference type="PANTHER" id="PTHR11088:SF60">
    <property type="entry name" value="TRNA DIMETHYLALLYLTRANSFERASE"/>
    <property type="match status" value="1"/>
</dbReference>
<dbReference type="EMBL" id="JBCITK010000001">
    <property type="protein sequence ID" value="MEN0643752.1"/>
    <property type="molecule type" value="Genomic_DNA"/>
</dbReference>
<feature type="binding site" evidence="10">
    <location>
        <begin position="11"/>
        <end position="16"/>
    </location>
    <ligand>
        <name>substrate</name>
    </ligand>
</feature>
<evidence type="ECO:0000256" key="6">
    <source>
        <dbReference type="ARBA" id="ARBA00022741"/>
    </source>
</evidence>
<dbReference type="InterPro" id="IPR039657">
    <property type="entry name" value="Dimethylallyltransferase"/>
</dbReference>
<feature type="binding site" evidence="10">
    <location>
        <begin position="9"/>
        <end position="16"/>
    </location>
    <ligand>
        <name>ATP</name>
        <dbReference type="ChEBI" id="CHEBI:30616"/>
    </ligand>
</feature>
<evidence type="ECO:0000256" key="13">
    <source>
        <dbReference type="RuleBase" id="RU003785"/>
    </source>
</evidence>
<organism evidence="14 15">
    <name type="scientific">Alkalicoccobacillus gibsonii</name>
    <dbReference type="NCBI Taxonomy" id="79881"/>
    <lineage>
        <taxon>Bacteria</taxon>
        <taxon>Bacillati</taxon>
        <taxon>Bacillota</taxon>
        <taxon>Bacilli</taxon>
        <taxon>Bacillales</taxon>
        <taxon>Bacillaceae</taxon>
        <taxon>Alkalicoccobacillus</taxon>
    </lineage>
</organism>
<comment type="similarity">
    <text evidence="3 10 13">Belongs to the IPP transferase family.</text>
</comment>
<feature type="site" description="Interaction with substrate tRNA" evidence="10">
    <location>
        <position position="123"/>
    </location>
</feature>
<evidence type="ECO:0000256" key="10">
    <source>
        <dbReference type="HAMAP-Rule" id="MF_00185"/>
    </source>
</evidence>
<dbReference type="NCBIfam" id="TIGR00174">
    <property type="entry name" value="miaA"/>
    <property type="match status" value="1"/>
</dbReference>
<keyword evidence="6 10" id="KW-0547">Nucleotide-binding</keyword>
<comment type="caution">
    <text evidence="10">Lacks conserved residue(s) required for the propagation of feature annotation.</text>
</comment>